<name>A0AAW6Y253_STRAG</name>
<proteinExistence type="predicted"/>
<accession>A0AAW6Y253</accession>
<dbReference type="Proteomes" id="UP001230629">
    <property type="component" value="Unassembled WGS sequence"/>
</dbReference>
<evidence type="ECO:0000313" key="2">
    <source>
        <dbReference type="Proteomes" id="UP001230629"/>
    </source>
</evidence>
<reference evidence="1" key="1">
    <citation type="submission" date="2023-05" db="EMBL/GenBank/DDBJ databases">
        <title>Cataloging the Phylogenetic Diversity of Human Bladder Bacteria.</title>
        <authorList>
            <person name="Du J."/>
        </authorList>
    </citation>
    <scope>NUCLEOTIDE SEQUENCE</scope>
    <source>
        <strain evidence="1">UMB8703</strain>
    </source>
</reference>
<evidence type="ECO:0000313" key="1">
    <source>
        <dbReference type="EMBL" id="MDK6900352.1"/>
    </source>
</evidence>
<dbReference type="EMBL" id="JASOIH010000024">
    <property type="protein sequence ID" value="MDK6900352.1"/>
    <property type="molecule type" value="Genomic_DNA"/>
</dbReference>
<sequence length="113" mass="12042">MGTSLTWNGAELLAAVNAGARVGLNKAAEHLRGVSQAQAPIDEGILRATASVTVDSTGLKAAVSYDTVYAARQHEELTWRHPKGGNAKYLEKPAREEAQTMVDLIAAEVRRAT</sequence>
<gene>
    <name evidence="1" type="ORF">QP229_10380</name>
</gene>
<evidence type="ECO:0008006" key="3">
    <source>
        <dbReference type="Google" id="ProtNLM"/>
    </source>
</evidence>
<dbReference type="AlphaFoldDB" id="A0AAW6Y253"/>
<protein>
    <recommendedName>
        <fullName evidence="3">HK97 gp10 family phage protein</fullName>
    </recommendedName>
</protein>
<organism evidence="1 2">
    <name type="scientific">Streptococcus agalactiae</name>
    <dbReference type="NCBI Taxonomy" id="1311"/>
    <lineage>
        <taxon>Bacteria</taxon>
        <taxon>Bacillati</taxon>
        <taxon>Bacillota</taxon>
        <taxon>Bacilli</taxon>
        <taxon>Lactobacillales</taxon>
        <taxon>Streptococcaceae</taxon>
        <taxon>Streptococcus</taxon>
    </lineage>
</organism>
<dbReference type="RefSeq" id="WP_048707057.1">
    <property type="nucleotide sequence ID" value="NZ_JASOGD010000027.1"/>
</dbReference>
<comment type="caution">
    <text evidence="1">The sequence shown here is derived from an EMBL/GenBank/DDBJ whole genome shotgun (WGS) entry which is preliminary data.</text>
</comment>